<name>A0A3T1D774_9BACL</name>
<feature type="transmembrane region" description="Helical" evidence="6">
    <location>
        <begin position="222"/>
        <end position="244"/>
    </location>
</feature>
<dbReference type="GO" id="GO:0016020">
    <property type="term" value="C:membrane"/>
    <property type="evidence" value="ECO:0007669"/>
    <property type="project" value="InterPro"/>
</dbReference>
<sequence length="304" mass="33133">MIPVLIKASAYIFIIILGFMLKRIGLVAPTDYKVISKIVLNVTLPAAVVTSFASHDMQVTLLFIVLLGLGCNVLILLLGYWASRREDNSTRAFYMLNWPGYSIGSFTMPYVQSFLGPSGIVVTSLFDAGNAVMCTSGSYVVTSNVLSSEEKSSVIGMVRKLFSSVPFVTYMLMLIFAMLHVGIPSEVVAVSSTIGAANGFLSMLMIGMMFEIKFERKYVKQVALTLSVRFLCAGAFAAVFYFLMPFSQEIRQALVLVSFSPISNLSPVFTEKCKGDPALSSLTSSLSILVSLVVMTVLLMIMQT</sequence>
<dbReference type="PANTHER" id="PTHR36838">
    <property type="entry name" value="AUXIN EFFLUX CARRIER FAMILY PROTEIN"/>
    <property type="match status" value="1"/>
</dbReference>
<proteinExistence type="predicted"/>
<dbReference type="InterPro" id="IPR002657">
    <property type="entry name" value="BilAc:Na_symport/Acr3"/>
</dbReference>
<evidence type="ECO:0000256" key="5">
    <source>
        <dbReference type="ARBA" id="ARBA00023136"/>
    </source>
</evidence>
<evidence type="ECO:0000313" key="7">
    <source>
        <dbReference type="EMBL" id="BBI33936.1"/>
    </source>
</evidence>
<keyword evidence="3 6" id="KW-0812">Transmembrane</keyword>
<evidence type="ECO:0000256" key="4">
    <source>
        <dbReference type="ARBA" id="ARBA00022989"/>
    </source>
</evidence>
<dbReference type="AlphaFoldDB" id="A0A3T1D774"/>
<dbReference type="EMBL" id="AP019400">
    <property type="protein sequence ID" value="BBI33936.1"/>
    <property type="molecule type" value="Genomic_DNA"/>
</dbReference>
<gene>
    <name evidence="7" type="ORF">KCTCHS21_33350</name>
</gene>
<evidence type="ECO:0000256" key="1">
    <source>
        <dbReference type="ARBA" id="ARBA00004127"/>
    </source>
</evidence>
<feature type="transmembrane region" description="Helical" evidence="6">
    <location>
        <begin position="189"/>
        <end position="210"/>
    </location>
</feature>
<dbReference type="KEGG" id="cohn:KCTCHS21_33350"/>
<dbReference type="Pfam" id="PF01758">
    <property type="entry name" value="SBF"/>
    <property type="match status" value="1"/>
</dbReference>
<keyword evidence="8" id="KW-1185">Reference proteome</keyword>
<dbReference type="Proteomes" id="UP000289856">
    <property type="component" value="Chromosome"/>
</dbReference>
<evidence type="ECO:0000313" key="8">
    <source>
        <dbReference type="Proteomes" id="UP000289856"/>
    </source>
</evidence>
<keyword evidence="4 6" id="KW-1133">Transmembrane helix</keyword>
<feature type="transmembrane region" description="Helical" evidence="6">
    <location>
        <begin position="282"/>
        <end position="302"/>
    </location>
</feature>
<feature type="transmembrane region" description="Helical" evidence="6">
    <location>
        <begin position="34"/>
        <end position="53"/>
    </location>
</feature>
<dbReference type="Gene3D" id="1.20.1530.20">
    <property type="match status" value="1"/>
</dbReference>
<evidence type="ECO:0000256" key="6">
    <source>
        <dbReference type="SAM" id="Phobius"/>
    </source>
</evidence>
<feature type="transmembrane region" description="Helical" evidence="6">
    <location>
        <begin position="59"/>
        <end position="81"/>
    </location>
</feature>
<evidence type="ECO:0000256" key="3">
    <source>
        <dbReference type="ARBA" id="ARBA00022692"/>
    </source>
</evidence>
<accession>A0A3T1D774</accession>
<dbReference type="OrthoDB" id="3238334at2"/>
<keyword evidence="5 6" id="KW-0472">Membrane</keyword>
<dbReference type="PANTHER" id="PTHR36838:SF3">
    <property type="entry name" value="TRANSPORTER AUXIN EFFLUX CARRIER EC FAMILY"/>
    <property type="match status" value="1"/>
</dbReference>
<organism evidence="7 8">
    <name type="scientific">Cohnella abietis</name>
    <dbReference type="NCBI Taxonomy" id="2507935"/>
    <lineage>
        <taxon>Bacteria</taxon>
        <taxon>Bacillati</taxon>
        <taxon>Bacillota</taxon>
        <taxon>Bacilli</taxon>
        <taxon>Bacillales</taxon>
        <taxon>Paenibacillaceae</taxon>
        <taxon>Cohnella</taxon>
    </lineage>
</organism>
<dbReference type="InterPro" id="IPR038770">
    <property type="entry name" value="Na+/solute_symporter_sf"/>
</dbReference>
<keyword evidence="2" id="KW-0813">Transport</keyword>
<protein>
    <submittedName>
        <fullName evidence="7">Permease</fullName>
    </submittedName>
</protein>
<dbReference type="GO" id="GO:0012505">
    <property type="term" value="C:endomembrane system"/>
    <property type="evidence" value="ECO:0007669"/>
    <property type="project" value="UniProtKB-SubCell"/>
</dbReference>
<evidence type="ECO:0000256" key="2">
    <source>
        <dbReference type="ARBA" id="ARBA00022448"/>
    </source>
</evidence>
<feature type="transmembrane region" description="Helical" evidence="6">
    <location>
        <begin position="161"/>
        <end position="183"/>
    </location>
</feature>
<reference evidence="7 8" key="1">
    <citation type="submission" date="2019-01" db="EMBL/GenBank/DDBJ databases">
        <title>Complete genome sequence of Cohnella hallensis HS21 isolated from Korean fir (Abies koreana) rhizospheric soil.</title>
        <authorList>
            <person name="Jiang L."/>
            <person name="Kang S.W."/>
            <person name="Kim S."/>
            <person name="Jung J."/>
            <person name="Kim C.Y."/>
            <person name="Kim D.H."/>
            <person name="Kim S.W."/>
            <person name="Lee J."/>
        </authorList>
    </citation>
    <scope>NUCLEOTIDE SEQUENCE [LARGE SCALE GENOMIC DNA]</scope>
    <source>
        <strain evidence="7 8">HS21</strain>
    </source>
</reference>
<comment type="subcellular location">
    <subcellularLocation>
        <location evidence="1">Endomembrane system</location>
        <topology evidence="1">Multi-pass membrane protein</topology>
    </subcellularLocation>
</comment>
<feature type="transmembrane region" description="Helical" evidence="6">
    <location>
        <begin position="6"/>
        <end position="22"/>
    </location>
</feature>